<gene>
    <name evidence="4 5" type="primary">Kiaa1841</name>
</gene>
<dbReference type="GeneID" id="100755497"/>
<evidence type="ECO:0000313" key="5">
    <source>
        <dbReference type="RefSeq" id="XP_027243815.1"/>
    </source>
</evidence>
<dbReference type="InterPro" id="IPR011333">
    <property type="entry name" value="SKP1/BTB/POZ_sf"/>
</dbReference>
<dbReference type="PANTHER" id="PTHR20946">
    <property type="entry name" value="SANT AND BTB DOMAIN REGULATOR OF CLASS SWITCH RECOMBINATION"/>
    <property type="match status" value="1"/>
</dbReference>
<reference evidence="4 5" key="3">
    <citation type="submission" date="2025-04" db="UniProtKB">
        <authorList>
            <consortium name="RefSeq"/>
        </authorList>
    </citation>
    <scope>IDENTIFICATION</scope>
    <source>
        <strain evidence="4 5">17A/GY</strain>
        <tissue evidence="4 5">Liver</tissue>
    </source>
</reference>
<sequence>MVIHVCDEAKNLKEDFICPRDLLVSEMKYFAEYLSMDAQRWEEVDISVHCDVHIFNWLIKYVKRNTKENKDCEIPTLEPGNVISILISSEFLKMDSLVEQCIQYCHRNMNAIVAAPCNMNCINANLLTRIADLFTHNEIDDLKDKKDKFRSKLFCKKIERLFDAEYVNPDSRNNAATLYRCCLCKKLLTRETERRIPCIPGKINVDRHGNIIYIHIRDKTWDVHEYLNSLFEELKSWRDVYWRLWGTINWLTCSRCYQWREEEQVIKTIRVWNVRPYAFLCIEFSHCQYHSEVVVYSTTISSLSTVGTGIYPCCNQKVLRFDPTQLTKGCKVRDHMVILHDQGENDDLLSCPATRILDDLHKHRDVIVTPFLKDAVSDSGLGSCDEKGLEYDILLEPNTPWGPKTGELNAFLSLKNWTLQLKQQSLFSEEEEYTTGSEVTEDEVGDEEEVTKKQRKKEKPKKFTKQPKKQLSSPCSQKKEKAPEKSTSRDMSPFVVSVQKNKWDASRSLRFNQDAQREDDQRRMSEITGHLIKMRLGDLDRVKSKESKEFAGGIYSRLEAQVKASAPGSARQNSSDKNPRSKSRFGQGRPA</sequence>
<reference evidence="3" key="1">
    <citation type="journal article" date="2018" name="Biotechnol. Bioeng.">
        <title>A reference genome of the Chinese hamster based on a hybrid assembly strategy.</title>
        <authorList>
            <person name="Rupp O."/>
            <person name="MacDonald M.L."/>
            <person name="Li S."/>
            <person name="Dhiman H."/>
            <person name="Polson S."/>
            <person name="Griep S."/>
            <person name="Heffner K."/>
            <person name="Hernandez I."/>
            <person name="Brinkrolf K."/>
            <person name="Jadhav V."/>
            <person name="Samoudi M."/>
            <person name="Hao H."/>
            <person name="Kingham B."/>
            <person name="Goesmann A."/>
            <person name="Betenbaugh M.J."/>
            <person name="Lewis N.E."/>
            <person name="Borth N."/>
            <person name="Lee K.H."/>
        </authorList>
    </citation>
    <scope>NUCLEOTIDE SEQUENCE [LARGE SCALE GENOMIC DNA]</scope>
    <source>
        <strain evidence="3">17A/GY</strain>
    </source>
</reference>
<feature type="region of interest" description="Disordered" evidence="1">
    <location>
        <begin position="562"/>
        <end position="591"/>
    </location>
</feature>
<dbReference type="Gene3D" id="3.30.710.10">
    <property type="entry name" value="Potassium Channel Kv1.1, Chain A"/>
    <property type="match status" value="1"/>
</dbReference>
<evidence type="ECO:0000313" key="3">
    <source>
        <dbReference type="Proteomes" id="UP001108280"/>
    </source>
</evidence>
<dbReference type="InterPro" id="IPR021777">
    <property type="entry name" value="SANBR_BTB"/>
</dbReference>
<feature type="compositionally biased region" description="Acidic residues" evidence="1">
    <location>
        <begin position="428"/>
        <end position="449"/>
    </location>
</feature>
<name>A0A9J7J7Y3_CRIGR</name>
<protein>
    <submittedName>
        <fullName evidence="4 5">Uncharacterized protein KIAA1841 homolog isoform X4</fullName>
    </submittedName>
</protein>
<organism evidence="3 5">
    <name type="scientific">Cricetulus griseus</name>
    <name type="common">Chinese hamster</name>
    <name type="synonym">Cricetulus barabensis griseus</name>
    <dbReference type="NCBI Taxonomy" id="10029"/>
    <lineage>
        <taxon>Eukaryota</taxon>
        <taxon>Metazoa</taxon>
        <taxon>Chordata</taxon>
        <taxon>Craniata</taxon>
        <taxon>Vertebrata</taxon>
        <taxon>Euteleostomi</taxon>
        <taxon>Mammalia</taxon>
        <taxon>Eutheria</taxon>
        <taxon>Euarchontoglires</taxon>
        <taxon>Glires</taxon>
        <taxon>Rodentia</taxon>
        <taxon>Myomorpha</taxon>
        <taxon>Muroidea</taxon>
        <taxon>Cricetidae</taxon>
        <taxon>Cricetinae</taxon>
        <taxon>Cricetulus</taxon>
    </lineage>
</organism>
<evidence type="ECO:0000259" key="2">
    <source>
        <dbReference type="Pfam" id="PF11822"/>
    </source>
</evidence>
<dbReference type="RefSeq" id="XP_027243814.1">
    <property type="nucleotide sequence ID" value="XM_027388013.2"/>
</dbReference>
<proteinExistence type="predicted"/>
<evidence type="ECO:0000256" key="1">
    <source>
        <dbReference type="SAM" id="MobiDB-lite"/>
    </source>
</evidence>
<dbReference type="RefSeq" id="XP_027243815.1">
    <property type="nucleotide sequence ID" value="XM_027388014.2"/>
</dbReference>
<feature type="compositionally biased region" description="Basic and acidic residues" evidence="1">
    <location>
        <begin position="477"/>
        <end position="488"/>
    </location>
</feature>
<dbReference type="InterPro" id="IPR045902">
    <property type="entry name" value="SANBR-like"/>
</dbReference>
<feature type="domain" description="SANT and BTB" evidence="2">
    <location>
        <begin position="1"/>
        <end position="102"/>
    </location>
</feature>
<feature type="compositionally biased region" description="Basic and acidic residues" evidence="1">
    <location>
        <begin position="515"/>
        <end position="525"/>
    </location>
</feature>
<dbReference type="PANTHER" id="PTHR20946:SF0">
    <property type="entry name" value="SANT AND BTB DOMAIN REGULATOR OF CLASS SWITCH RECOMBINATION"/>
    <property type="match status" value="1"/>
</dbReference>
<reference evidence="3" key="2">
    <citation type="journal article" date="2020" name="Biotechnol. Bioeng.">
        <title>Chromosome-scale scaffolds for the Chinese hamster reference genome assembly to facilitate the study of the CHO epigenome.</title>
        <authorList>
            <person name="Hilliard W."/>
            <person name="MacDonald M."/>
            <person name="Lee K.H."/>
        </authorList>
    </citation>
    <scope>NUCLEOTIDE SEQUENCE [LARGE SCALE GENOMIC DNA]</scope>
    <source>
        <strain evidence="3">17A/GY</strain>
    </source>
</reference>
<feature type="region of interest" description="Disordered" evidence="1">
    <location>
        <begin position="428"/>
        <end position="527"/>
    </location>
</feature>
<dbReference type="AlphaFoldDB" id="A0A9J7J7Y3"/>
<dbReference type="OrthoDB" id="550012at2759"/>
<dbReference type="RefSeq" id="XP_007650041.1">
    <property type="nucleotide sequence ID" value="XM_007651851.4"/>
</dbReference>
<evidence type="ECO:0000313" key="4">
    <source>
        <dbReference type="RefSeq" id="XP_027243814.1"/>
    </source>
</evidence>
<dbReference type="RefSeq" id="XP_007650040.1">
    <property type="nucleotide sequence ID" value="XM_007651850.4"/>
</dbReference>
<dbReference type="CTD" id="84542"/>
<keyword evidence="3" id="KW-1185">Reference proteome</keyword>
<dbReference type="Pfam" id="PF11822">
    <property type="entry name" value="BTB_SANBR"/>
    <property type="match status" value="1"/>
</dbReference>
<feature type="compositionally biased region" description="Basic residues" evidence="1">
    <location>
        <begin position="453"/>
        <end position="468"/>
    </location>
</feature>
<dbReference type="Proteomes" id="UP001108280">
    <property type="component" value="Chromosome 1"/>
</dbReference>
<accession>A0A9J7J7Y3</accession>